<evidence type="ECO:0000256" key="1">
    <source>
        <dbReference type="SAM" id="Phobius"/>
    </source>
</evidence>
<dbReference type="RefSeq" id="WP_146464761.1">
    <property type="nucleotide sequence ID" value="NZ_VOGW01000054.1"/>
</dbReference>
<keyword evidence="4" id="KW-1185">Reference proteome</keyword>
<evidence type="ECO:0000313" key="4">
    <source>
        <dbReference type="Proteomes" id="UP000320481"/>
    </source>
</evidence>
<name>A0A5C6JXF6_9ACTN</name>
<accession>A0A5C6JXF6</accession>
<dbReference type="AlphaFoldDB" id="A0A5C6JXF6"/>
<feature type="transmembrane region" description="Helical" evidence="1">
    <location>
        <begin position="107"/>
        <end position="124"/>
    </location>
</feature>
<feature type="domain" description="VanZ-like" evidence="2">
    <location>
        <begin position="80"/>
        <end position="151"/>
    </location>
</feature>
<evidence type="ECO:0000259" key="2">
    <source>
        <dbReference type="Pfam" id="PF04892"/>
    </source>
</evidence>
<reference evidence="3" key="1">
    <citation type="journal article" date="2019" name="Microbiol. Resour. Announc.">
        <title>Draft Genomic Sequences of Streptomyces misionensis and Streptomyces albidoflavus, bacteria applied for phytopathogen biocontrol.</title>
        <authorList>
            <person name="Pylro V."/>
            <person name="Dias A."/>
            <person name="Andreote F."/>
            <person name="Varani A."/>
            <person name="Andreote C."/>
            <person name="Bernardo E."/>
            <person name="Martins T."/>
        </authorList>
    </citation>
    <scope>NUCLEOTIDE SEQUENCE [LARGE SCALE GENOMIC DNA]</scope>
    <source>
        <strain evidence="3">66</strain>
    </source>
</reference>
<feature type="transmembrane region" description="Helical" evidence="1">
    <location>
        <begin position="82"/>
        <end position="100"/>
    </location>
</feature>
<feature type="transmembrane region" description="Helical" evidence="1">
    <location>
        <begin position="38"/>
        <end position="62"/>
    </location>
</feature>
<feature type="transmembrane region" description="Helical" evidence="1">
    <location>
        <begin position="136"/>
        <end position="156"/>
    </location>
</feature>
<dbReference type="Pfam" id="PF04892">
    <property type="entry name" value="VanZ"/>
    <property type="match status" value="1"/>
</dbReference>
<evidence type="ECO:0000313" key="3">
    <source>
        <dbReference type="EMBL" id="TWV53558.1"/>
    </source>
</evidence>
<feature type="transmembrane region" description="Helical" evidence="1">
    <location>
        <begin position="12"/>
        <end position="31"/>
    </location>
</feature>
<organism evidence="3 4">
    <name type="scientific">Streptomyces misionensis</name>
    <dbReference type="NCBI Taxonomy" id="67331"/>
    <lineage>
        <taxon>Bacteria</taxon>
        <taxon>Bacillati</taxon>
        <taxon>Actinomycetota</taxon>
        <taxon>Actinomycetes</taxon>
        <taxon>Kitasatosporales</taxon>
        <taxon>Streptomycetaceae</taxon>
        <taxon>Streptomyces</taxon>
    </lineage>
</organism>
<gene>
    <name evidence="3" type="ORF">FRZ03_09750</name>
</gene>
<proteinExistence type="predicted"/>
<feature type="transmembrane region" description="Helical" evidence="1">
    <location>
        <begin position="168"/>
        <end position="188"/>
    </location>
</feature>
<dbReference type="InterPro" id="IPR006976">
    <property type="entry name" value="VanZ-like"/>
</dbReference>
<keyword evidence="1" id="KW-1133">Transmembrane helix</keyword>
<dbReference type="Proteomes" id="UP000320481">
    <property type="component" value="Unassembled WGS sequence"/>
</dbReference>
<comment type="caution">
    <text evidence="3">The sequence shown here is derived from an EMBL/GenBank/DDBJ whole genome shotgun (WGS) entry which is preliminary data.</text>
</comment>
<keyword evidence="1" id="KW-0472">Membrane</keyword>
<keyword evidence="1" id="KW-0812">Transmembrane</keyword>
<sequence>MFSAIFQGHYGYLAACMLAALVLGGVAWLVARRLGNPYGVWWAGLTGTLTGVLGGTFMGGGPANGQCVINHDLAEPFHATQGLWNLLMTVPLGLFALLALRRLLPALVGVVALPLAIEFTQATVNGLGRTCDSSDAEMNILGGLVGLVVAAGFLASRGALNWRAAAKGSLIVSAALLVLGAGVARPMVSFTHVDGTGLSAADPSTRQAVEQVVTEAFGDRYKLGRVYMQPCVGASCTNVEFTLLSRDKGHPEAFSNGSLSWPDKKHLNVLLEDSDRSNVMGYPVAGAKAPSAKQEAYQIARTYMNNRYPWAEDATSHRTDAVGGKAELGWITTWRWLQDDVLMPRMLDVQVDRTGRVSQVDVTLGPKHVKLGKAKLDAGQAERAVREGLIAQYKANLGGDLDEHRVEAKYQVKAFTLKANERNGTWRPEWLVNVSMRAQPGTEPQQPSDTDMWRVDAVNGQVYDGTDAPVKAVS</sequence>
<protein>
    <submittedName>
        <fullName evidence="3">VanZ family protein</fullName>
    </submittedName>
</protein>
<dbReference type="EMBL" id="VOGW01000054">
    <property type="protein sequence ID" value="TWV53558.1"/>
    <property type="molecule type" value="Genomic_DNA"/>
</dbReference>